<name>A0A2S1L8V7_9FLAO</name>
<dbReference type="InterPro" id="IPR002931">
    <property type="entry name" value="Transglutaminase-like"/>
</dbReference>
<dbReference type="SMART" id="SM00460">
    <property type="entry name" value="TGc"/>
    <property type="match status" value="1"/>
</dbReference>
<dbReference type="OrthoDB" id="9804872at2"/>
<accession>A0A2S1L8V7</accession>
<proteinExistence type="predicted"/>
<dbReference type="Gene3D" id="3.10.620.30">
    <property type="match status" value="1"/>
</dbReference>
<evidence type="ECO:0000313" key="2">
    <source>
        <dbReference type="EMBL" id="AWG20167.1"/>
    </source>
</evidence>
<dbReference type="PANTHER" id="PTHR33490:SF12">
    <property type="entry name" value="BLL5557 PROTEIN"/>
    <property type="match status" value="1"/>
</dbReference>
<dbReference type="Proteomes" id="UP000244527">
    <property type="component" value="Chromosome"/>
</dbReference>
<dbReference type="Pfam" id="PF21295">
    <property type="entry name" value="Bact_transglu_N_2"/>
    <property type="match status" value="1"/>
</dbReference>
<dbReference type="InterPro" id="IPR048930">
    <property type="entry name" value="Bact_transglu_N_2"/>
</dbReference>
<evidence type="ECO:0000313" key="3">
    <source>
        <dbReference type="Proteomes" id="UP000244527"/>
    </source>
</evidence>
<feature type="domain" description="Transglutaminase-like" evidence="1">
    <location>
        <begin position="163"/>
        <end position="223"/>
    </location>
</feature>
<dbReference type="SUPFAM" id="SSF54001">
    <property type="entry name" value="Cysteine proteinases"/>
    <property type="match status" value="1"/>
</dbReference>
<dbReference type="RefSeq" id="WP_108739135.1">
    <property type="nucleotide sequence ID" value="NZ_CP020918.1"/>
</dbReference>
<dbReference type="AlphaFoldDB" id="A0A2S1L8V7"/>
<sequence>MEFTLKSTIHYDVYSPTTFIFNIQVLNESQNQSILSESLQITPALPYKEFSLKGSKTRFIKLQANAFQPFKIEYQAHVAMQHTLIPKKKVSKNTSIFTLKNEIIPFLTPTRNCPSDKLMEFAFHLFGDLTTDLEKVTAINEWIYNSIEYVGGSSNANTTAYDTLNRKQGVCKDFAHLGIALCRALNIPARYFTCYASNLFPPDIHACFEAYLGKTWIVFDPTKLAELNQLVKIADGKDGSEIAVATLFGNAYCTNMTIECHQIDTHKEIIGLGTDFFISY</sequence>
<dbReference type="EMBL" id="CP020918">
    <property type="protein sequence ID" value="AWG20167.1"/>
    <property type="molecule type" value="Genomic_DNA"/>
</dbReference>
<dbReference type="Pfam" id="PF01841">
    <property type="entry name" value="Transglut_core"/>
    <property type="match status" value="1"/>
</dbReference>
<protein>
    <submittedName>
        <fullName evidence="2">Transglutaminase</fullName>
    </submittedName>
</protein>
<keyword evidence="3" id="KW-1185">Reference proteome</keyword>
<dbReference type="Gene3D" id="2.60.40.2250">
    <property type="match status" value="1"/>
</dbReference>
<dbReference type="KEGG" id="ffa:FFWV33_00830"/>
<reference evidence="2 3" key="1">
    <citation type="submission" date="2017-04" db="EMBL/GenBank/DDBJ databases">
        <title>Compelte genome sequence of WV33.</title>
        <authorList>
            <person name="Lee P.C."/>
        </authorList>
    </citation>
    <scope>NUCLEOTIDE SEQUENCE [LARGE SCALE GENOMIC DNA]</scope>
    <source>
        <strain evidence="2 3">WV33</strain>
    </source>
</reference>
<evidence type="ECO:0000259" key="1">
    <source>
        <dbReference type="SMART" id="SM00460"/>
    </source>
</evidence>
<dbReference type="InterPro" id="IPR038765">
    <property type="entry name" value="Papain-like_cys_pep_sf"/>
</dbReference>
<gene>
    <name evidence="2" type="ORF">FFWV33_00830</name>
</gene>
<dbReference type="PANTHER" id="PTHR33490">
    <property type="entry name" value="BLR5614 PROTEIN-RELATED"/>
    <property type="match status" value="1"/>
</dbReference>
<organism evidence="2 3">
    <name type="scientific">Flavobacterium faecale</name>
    <dbReference type="NCBI Taxonomy" id="1355330"/>
    <lineage>
        <taxon>Bacteria</taxon>
        <taxon>Pseudomonadati</taxon>
        <taxon>Bacteroidota</taxon>
        <taxon>Flavobacteriia</taxon>
        <taxon>Flavobacteriales</taxon>
        <taxon>Flavobacteriaceae</taxon>
        <taxon>Flavobacterium</taxon>
    </lineage>
</organism>